<keyword evidence="2" id="KW-0560">Oxidoreductase</keyword>
<gene>
    <name evidence="6" type="ORF">O6P43_017522</name>
</gene>
<dbReference type="PANTHER" id="PTHR10996:SF179">
    <property type="entry name" value="D-ISOMER SPECIFIC 2-HYDROXYACID DEHYDROGENASE FAMILY PROTEIN-RELATED"/>
    <property type="match status" value="1"/>
</dbReference>
<sequence>MGVGLLIDVMRKFSATDRYVRERIKSGPWNFPLGSKLGGKRVGIVGLGRIGLEVAIRLEAFGCNILYHSRKEKPFVSYPFYSNVVELAATSNALVICCALTEQTHHLINKQVMLALGREGVIVNIGRGALIDEKEMLQCLIEGKIGGAGLDVFENEPDVPKELFALDNVVLSPHASVFTSESAVGLCALVSRNLEAFFSNKPLITPVNDY</sequence>
<comment type="caution">
    <text evidence="6">The sequence shown here is derived from an EMBL/GenBank/DDBJ whole genome shotgun (WGS) entry which is preliminary data.</text>
</comment>
<dbReference type="Proteomes" id="UP001163823">
    <property type="component" value="Chromosome 7"/>
</dbReference>
<dbReference type="InterPro" id="IPR036291">
    <property type="entry name" value="NAD(P)-bd_dom_sf"/>
</dbReference>
<evidence type="ECO:0000259" key="5">
    <source>
        <dbReference type="Pfam" id="PF02826"/>
    </source>
</evidence>
<dbReference type="AlphaFoldDB" id="A0AAD7LRS8"/>
<dbReference type="SUPFAM" id="SSF51735">
    <property type="entry name" value="NAD(P)-binding Rossmann-fold domains"/>
    <property type="match status" value="1"/>
</dbReference>
<evidence type="ECO:0000256" key="1">
    <source>
        <dbReference type="ARBA" id="ARBA00022857"/>
    </source>
</evidence>
<feature type="domain" description="D-isomer specific 2-hydroxyacid dehydrogenase NAD-binding" evidence="5">
    <location>
        <begin position="3"/>
        <end position="175"/>
    </location>
</feature>
<dbReference type="Gene3D" id="3.40.50.720">
    <property type="entry name" value="NAD(P)-binding Rossmann-like Domain"/>
    <property type="match status" value="2"/>
</dbReference>
<keyword evidence="3" id="KW-0520">NAD</keyword>
<dbReference type="GO" id="GO:0030267">
    <property type="term" value="F:glyoxylate reductase (NADPH) activity"/>
    <property type="evidence" value="ECO:0007669"/>
    <property type="project" value="UniProtKB-EC"/>
</dbReference>
<keyword evidence="7" id="KW-1185">Reference proteome</keyword>
<dbReference type="InterPro" id="IPR029752">
    <property type="entry name" value="D-isomer_DH_CS1"/>
</dbReference>
<dbReference type="EC" id="1.1.1.79" evidence="4"/>
<keyword evidence="1" id="KW-0521">NADP</keyword>
<dbReference type="GO" id="GO:0009853">
    <property type="term" value="P:photorespiration"/>
    <property type="evidence" value="ECO:0007669"/>
    <property type="project" value="UniProtKB-ARBA"/>
</dbReference>
<dbReference type="GO" id="GO:0016618">
    <property type="term" value="F:hydroxypyruvate reductase [NAD(P)H] activity"/>
    <property type="evidence" value="ECO:0007669"/>
    <property type="project" value="TreeGrafter"/>
</dbReference>
<accession>A0AAD7LRS8</accession>
<evidence type="ECO:0000256" key="3">
    <source>
        <dbReference type="ARBA" id="ARBA00023027"/>
    </source>
</evidence>
<name>A0AAD7LRS8_QUISA</name>
<dbReference type="InterPro" id="IPR050223">
    <property type="entry name" value="D-isomer_2-hydroxyacid_DH"/>
</dbReference>
<evidence type="ECO:0000313" key="6">
    <source>
        <dbReference type="EMBL" id="KAJ7962266.1"/>
    </source>
</evidence>
<dbReference type="PANTHER" id="PTHR10996">
    <property type="entry name" value="2-HYDROXYACID DEHYDROGENASE-RELATED"/>
    <property type="match status" value="1"/>
</dbReference>
<evidence type="ECO:0000313" key="7">
    <source>
        <dbReference type="Proteomes" id="UP001163823"/>
    </source>
</evidence>
<organism evidence="6 7">
    <name type="scientific">Quillaja saponaria</name>
    <name type="common">Soap bark tree</name>
    <dbReference type="NCBI Taxonomy" id="32244"/>
    <lineage>
        <taxon>Eukaryota</taxon>
        <taxon>Viridiplantae</taxon>
        <taxon>Streptophyta</taxon>
        <taxon>Embryophyta</taxon>
        <taxon>Tracheophyta</taxon>
        <taxon>Spermatophyta</taxon>
        <taxon>Magnoliopsida</taxon>
        <taxon>eudicotyledons</taxon>
        <taxon>Gunneridae</taxon>
        <taxon>Pentapetalae</taxon>
        <taxon>rosids</taxon>
        <taxon>fabids</taxon>
        <taxon>Fabales</taxon>
        <taxon>Quillajaceae</taxon>
        <taxon>Quillaja</taxon>
    </lineage>
</organism>
<dbReference type="GO" id="GO:0005829">
    <property type="term" value="C:cytosol"/>
    <property type="evidence" value="ECO:0007669"/>
    <property type="project" value="TreeGrafter"/>
</dbReference>
<evidence type="ECO:0000256" key="4">
    <source>
        <dbReference type="ARBA" id="ARBA00066661"/>
    </source>
</evidence>
<dbReference type="KEGG" id="qsa:O6P43_017522"/>
<dbReference type="InterPro" id="IPR006140">
    <property type="entry name" value="D-isomer_DH_NAD-bd"/>
</dbReference>
<dbReference type="PROSITE" id="PS00065">
    <property type="entry name" value="D_2_HYDROXYACID_DH_1"/>
    <property type="match status" value="1"/>
</dbReference>
<proteinExistence type="predicted"/>
<dbReference type="EMBL" id="JARAOO010000007">
    <property type="protein sequence ID" value="KAJ7962266.1"/>
    <property type="molecule type" value="Genomic_DNA"/>
</dbReference>
<protein>
    <recommendedName>
        <fullName evidence="4">glyoxylate reductase (NADP(+))</fullName>
        <ecNumber evidence="4">1.1.1.79</ecNumber>
    </recommendedName>
</protein>
<dbReference type="Pfam" id="PF02826">
    <property type="entry name" value="2-Hacid_dh_C"/>
    <property type="match status" value="1"/>
</dbReference>
<evidence type="ECO:0000256" key="2">
    <source>
        <dbReference type="ARBA" id="ARBA00023002"/>
    </source>
</evidence>
<dbReference type="GO" id="GO:0051287">
    <property type="term" value="F:NAD binding"/>
    <property type="evidence" value="ECO:0007669"/>
    <property type="project" value="InterPro"/>
</dbReference>
<dbReference type="FunFam" id="3.40.50.720:FF:000213">
    <property type="entry name" value="Putative 2-hydroxyacid dehydrogenase"/>
    <property type="match status" value="1"/>
</dbReference>
<reference evidence="6" key="1">
    <citation type="journal article" date="2023" name="Science">
        <title>Elucidation of the pathway for biosynthesis of saponin adjuvants from the soapbark tree.</title>
        <authorList>
            <person name="Reed J."/>
            <person name="Orme A."/>
            <person name="El-Demerdash A."/>
            <person name="Owen C."/>
            <person name="Martin L.B.B."/>
            <person name="Misra R.C."/>
            <person name="Kikuchi S."/>
            <person name="Rejzek M."/>
            <person name="Martin A.C."/>
            <person name="Harkess A."/>
            <person name="Leebens-Mack J."/>
            <person name="Louveau T."/>
            <person name="Stephenson M.J."/>
            <person name="Osbourn A."/>
        </authorList>
    </citation>
    <scope>NUCLEOTIDE SEQUENCE</scope>
    <source>
        <strain evidence="6">S10</strain>
    </source>
</reference>